<dbReference type="EMBL" id="JAEDXU010000001">
    <property type="protein sequence ID" value="MBP1045287.1"/>
    <property type="molecule type" value="Genomic_DNA"/>
</dbReference>
<sequence length="72" mass="8543">MNEENVKILLENYFEKNNLEFLSMRRVKNNGKIVSVIEFSCDKGIYYMELSEDLSLLCQNATRTGWIQIKNY</sequence>
<comment type="caution">
    <text evidence="1">The sequence shown here is derived from an EMBL/GenBank/DDBJ whole genome shotgun (WGS) entry which is preliminary data.</text>
</comment>
<dbReference type="Proteomes" id="UP000673375">
    <property type="component" value="Unassembled WGS sequence"/>
</dbReference>
<reference evidence="1 2" key="1">
    <citation type="submission" date="2020-12" db="EMBL/GenBank/DDBJ databases">
        <title>Vagococcus allomyrinae sp. nov. and Enterococcus lavae sp. nov., isolated from the larvae of Allomyrina dichotoma.</title>
        <authorList>
            <person name="Lee S.D."/>
        </authorList>
    </citation>
    <scope>NUCLEOTIDE SEQUENCE [LARGE SCALE GENOMIC DNA]</scope>
    <source>
        <strain evidence="1 2">BWM-S5</strain>
    </source>
</reference>
<accession>A0ABS4CFG2</accession>
<name>A0ABS4CFG2_9ENTE</name>
<evidence type="ECO:0000313" key="1">
    <source>
        <dbReference type="EMBL" id="MBP1045287.1"/>
    </source>
</evidence>
<organism evidence="1 2">
    <name type="scientific">Enterococcus larvae</name>
    <dbReference type="NCBI Taxonomy" id="2794352"/>
    <lineage>
        <taxon>Bacteria</taxon>
        <taxon>Bacillati</taxon>
        <taxon>Bacillota</taxon>
        <taxon>Bacilli</taxon>
        <taxon>Lactobacillales</taxon>
        <taxon>Enterococcaceae</taxon>
        <taxon>Enterococcus</taxon>
    </lineage>
</organism>
<dbReference type="RefSeq" id="WP_209556059.1">
    <property type="nucleotide sequence ID" value="NZ_JAEDXU010000001.1"/>
</dbReference>
<keyword evidence="2" id="KW-1185">Reference proteome</keyword>
<proteinExistence type="predicted"/>
<evidence type="ECO:0000313" key="2">
    <source>
        <dbReference type="Proteomes" id="UP000673375"/>
    </source>
</evidence>
<gene>
    <name evidence="1" type="ORF">I6N96_03290</name>
</gene>
<protein>
    <submittedName>
        <fullName evidence="1">Uncharacterized protein</fullName>
    </submittedName>
</protein>